<evidence type="ECO:0000256" key="6">
    <source>
        <dbReference type="PROSITE-ProRule" id="PRU01248"/>
    </source>
</evidence>
<protein>
    <submittedName>
        <fullName evidence="9">Site-specific integrase</fullName>
    </submittedName>
</protein>
<evidence type="ECO:0000256" key="1">
    <source>
        <dbReference type="ARBA" id="ARBA00003283"/>
    </source>
</evidence>
<dbReference type="PROSITE" id="PS51898">
    <property type="entry name" value="TYR_RECOMBINASE"/>
    <property type="match status" value="1"/>
</dbReference>
<dbReference type="InterPro" id="IPR050090">
    <property type="entry name" value="Tyrosine_recombinase_XerCD"/>
</dbReference>
<dbReference type="PROSITE" id="PS51900">
    <property type="entry name" value="CB"/>
    <property type="match status" value="1"/>
</dbReference>
<dbReference type="Gene3D" id="3.30.160.60">
    <property type="entry name" value="Classic Zinc Finger"/>
    <property type="match status" value="1"/>
</dbReference>
<name>A0A414KCL2_9FIRM</name>
<evidence type="ECO:0000259" key="8">
    <source>
        <dbReference type="PROSITE" id="PS51900"/>
    </source>
</evidence>
<feature type="domain" description="Core-binding (CB)" evidence="8">
    <location>
        <begin position="69"/>
        <end position="152"/>
    </location>
</feature>
<comment type="caution">
    <text evidence="9">The sequence shown here is derived from an EMBL/GenBank/DDBJ whole genome shotgun (WGS) entry which is preliminary data.</text>
</comment>
<sequence>MYRMGKDLKGKNLGTGISQRRDGCYQGRFVNRFGDRQAVYGQTVKEVKNKLSVAKAEDVQKKNVVNPNLTLDQWYEKWMRVYKNPVVRANTIRQYRYVYEHNISPFIGKRKLIDITKLIVIDLMNELKDKGYEWESLNKVKVLLTDMFDRAIEDEFAVRNPAKGARNPRNKPQKEIKALSQDDQRTYFQCSAGTFYDNLFRVAVNSGLRPGELFALTEDDIDLQKMEITVRKTLLYQKLDGDTGKTFHMEKPKTKTSYRTIPINRYCREALERQIILHKILKNNSPYKNKLEFPDLLFTTKFCTPLNSQIYCDAIEKIINEINLTRDPLDTMDKFSGHCFRHTFATRCFEAGIQPKTVQAYLGHATLQMTMDLYTSVMDKKKTDDMQLLEDTVQLDNVDEYAHENKIIKFA</sequence>
<dbReference type="Pfam" id="PF00589">
    <property type="entry name" value="Phage_integrase"/>
    <property type="match status" value="1"/>
</dbReference>
<dbReference type="InterPro" id="IPR010998">
    <property type="entry name" value="Integrase_recombinase_N"/>
</dbReference>
<evidence type="ECO:0000259" key="7">
    <source>
        <dbReference type="PROSITE" id="PS51898"/>
    </source>
</evidence>
<keyword evidence="5" id="KW-0233">DNA recombination</keyword>
<feature type="domain" description="Tyr recombinase" evidence="7">
    <location>
        <begin position="174"/>
        <end position="388"/>
    </location>
</feature>
<dbReference type="InterPro" id="IPR004107">
    <property type="entry name" value="Integrase_SAM-like_N"/>
</dbReference>
<reference evidence="9 10" key="1">
    <citation type="submission" date="2018-08" db="EMBL/GenBank/DDBJ databases">
        <title>A genome reference for cultivated species of the human gut microbiota.</title>
        <authorList>
            <person name="Zou Y."/>
            <person name="Xue W."/>
            <person name="Luo G."/>
        </authorList>
    </citation>
    <scope>NUCLEOTIDE SEQUENCE [LARGE SCALE GENOMIC DNA]</scope>
    <source>
        <strain evidence="9 10">AM27-32LB</strain>
    </source>
</reference>
<dbReference type="GO" id="GO:0015074">
    <property type="term" value="P:DNA integration"/>
    <property type="evidence" value="ECO:0007669"/>
    <property type="project" value="UniProtKB-KW"/>
</dbReference>
<dbReference type="InterPro" id="IPR013762">
    <property type="entry name" value="Integrase-like_cat_sf"/>
</dbReference>
<dbReference type="InterPro" id="IPR002104">
    <property type="entry name" value="Integrase_catalytic"/>
</dbReference>
<dbReference type="InterPro" id="IPR011010">
    <property type="entry name" value="DNA_brk_join_enz"/>
</dbReference>
<dbReference type="GO" id="GO:0006310">
    <property type="term" value="P:DNA recombination"/>
    <property type="evidence" value="ECO:0007669"/>
    <property type="project" value="UniProtKB-KW"/>
</dbReference>
<evidence type="ECO:0000256" key="4">
    <source>
        <dbReference type="ARBA" id="ARBA00023125"/>
    </source>
</evidence>
<evidence type="ECO:0000313" key="10">
    <source>
        <dbReference type="Proteomes" id="UP000283928"/>
    </source>
</evidence>
<dbReference type="GO" id="GO:0003677">
    <property type="term" value="F:DNA binding"/>
    <property type="evidence" value="ECO:0007669"/>
    <property type="project" value="UniProtKB-UniRule"/>
</dbReference>
<dbReference type="Pfam" id="PF14659">
    <property type="entry name" value="Phage_int_SAM_3"/>
    <property type="match status" value="1"/>
</dbReference>
<dbReference type="Proteomes" id="UP000283928">
    <property type="component" value="Unassembled WGS sequence"/>
</dbReference>
<evidence type="ECO:0000256" key="2">
    <source>
        <dbReference type="ARBA" id="ARBA00008857"/>
    </source>
</evidence>
<dbReference type="PANTHER" id="PTHR30349">
    <property type="entry name" value="PHAGE INTEGRASE-RELATED"/>
    <property type="match status" value="1"/>
</dbReference>
<keyword evidence="4 6" id="KW-0238">DNA-binding</keyword>
<dbReference type="EMBL" id="QSKO01000014">
    <property type="protein sequence ID" value="RHE73579.1"/>
    <property type="molecule type" value="Genomic_DNA"/>
</dbReference>
<evidence type="ECO:0000256" key="3">
    <source>
        <dbReference type="ARBA" id="ARBA00022908"/>
    </source>
</evidence>
<evidence type="ECO:0000313" key="9">
    <source>
        <dbReference type="EMBL" id="RHE73579.1"/>
    </source>
</evidence>
<gene>
    <name evidence="9" type="ORF">DW723_10495</name>
</gene>
<dbReference type="AlphaFoldDB" id="A0A414KCL2"/>
<dbReference type="CDD" id="cd01189">
    <property type="entry name" value="INT_ICEBs1_C_like"/>
    <property type="match status" value="1"/>
</dbReference>
<dbReference type="SUPFAM" id="SSF56349">
    <property type="entry name" value="DNA breaking-rejoining enzymes"/>
    <property type="match status" value="1"/>
</dbReference>
<dbReference type="Gene3D" id="1.10.443.10">
    <property type="entry name" value="Intergrase catalytic core"/>
    <property type="match status" value="1"/>
</dbReference>
<keyword evidence="3" id="KW-0229">DNA integration</keyword>
<accession>A0A414KCL2</accession>
<comment type="similarity">
    <text evidence="2">Belongs to the 'phage' integrase family.</text>
</comment>
<dbReference type="InterPro" id="IPR044068">
    <property type="entry name" value="CB"/>
</dbReference>
<organism evidence="9 10">
    <name type="scientific">Blautia obeum</name>
    <dbReference type="NCBI Taxonomy" id="40520"/>
    <lineage>
        <taxon>Bacteria</taxon>
        <taxon>Bacillati</taxon>
        <taxon>Bacillota</taxon>
        <taxon>Clostridia</taxon>
        <taxon>Lachnospirales</taxon>
        <taxon>Lachnospiraceae</taxon>
        <taxon>Blautia</taxon>
    </lineage>
</organism>
<dbReference type="PANTHER" id="PTHR30349:SF91">
    <property type="entry name" value="INTA PROTEIN"/>
    <property type="match status" value="1"/>
</dbReference>
<proteinExistence type="inferred from homology"/>
<comment type="function">
    <text evidence="1">Site-specific tyrosine recombinase, which acts by catalyzing the cutting and rejoining of the recombining DNA molecules.</text>
</comment>
<evidence type="ECO:0000256" key="5">
    <source>
        <dbReference type="ARBA" id="ARBA00023172"/>
    </source>
</evidence>
<dbReference type="Gene3D" id="1.10.150.130">
    <property type="match status" value="1"/>
</dbReference>